<evidence type="ECO:0000313" key="2">
    <source>
        <dbReference type="EMBL" id="KAJ8872836.1"/>
    </source>
</evidence>
<organism evidence="2 3">
    <name type="scientific">Dryococelus australis</name>
    <dbReference type="NCBI Taxonomy" id="614101"/>
    <lineage>
        <taxon>Eukaryota</taxon>
        <taxon>Metazoa</taxon>
        <taxon>Ecdysozoa</taxon>
        <taxon>Arthropoda</taxon>
        <taxon>Hexapoda</taxon>
        <taxon>Insecta</taxon>
        <taxon>Pterygota</taxon>
        <taxon>Neoptera</taxon>
        <taxon>Polyneoptera</taxon>
        <taxon>Phasmatodea</taxon>
        <taxon>Verophasmatodea</taxon>
        <taxon>Anareolatae</taxon>
        <taxon>Phasmatidae</taxon>
        <taxon>Eurycanthinae</taxon>
        <taxon>Dryococelus</taxon>
    </lineage>
</organism>
<sequence length="63" mass="7315">MGKLIKAYPLLNDFTSNNSLRSRNMGTSSSHKYTNVPDNPKYNYTHYINSTKRHHNRRTTSQG</sequence>
<dbReference type="Proteomes" id="UP001159363">
    <property type="component" value="Chromosome 10"/>
</dbReference>
<reference evidence="2 3" key="1">
    <citation type="submission" date="2023-02" db="EMBL/GenBank/DDBJ databases">
        <title>LHISI_Scaffold_Assembly.</title>
        <authorList>
            <person name="Stuart O.P."/>
            <person name="Cleave R."/>
            <person name="Magrath M.J.L."/>
            <person name="Mikheyev A.S."/>
        </authorList>
    </citation>
    <scope>NUCLEOTIDE SEQUENCE [LARGE SCALE GENOMIC DNA]</scope>
    <source>
        <strain evidence="2">Daus_M_001</strain>
        <tissue evidence="2">Leg muscle</tissue>
    </source>
</reference>
<evidence type="ECO:0000313" key="3">
    <source>
        <dbReference type="Proteomes" id="UP001159363"/>
    </source>
</evidence>
<name>A0ABQ9GLC4_9NEOP</name>
<comment type="caution">
    <text evidence="2">The sequence shown here is derived from an EMBL/GenBank/DDBJ whole genome shotgun (WGS) entry which is preliminary data.</text>
</comment>
<feature type="compositionally biased region" description="Polar residues" evidence="1">
    <location>
        <begin position="19"/>
        <end position="37"/>
    </location>
</feature>
<gene>
    <name evidence="2" type="ORF">PR048_026452</name>
</gene>
<proteinExistence type="predicted"/>
<feature type="region of interest" description="Disordered" evidence="1">
    <location>
        <begin position="19"/>
        <end position="42"/>
    </location>
</feature>
<accession>A0ABQ9GLC4</accession>
<evidence type="ECO:0000256" key="1">
    <source>
        <dbReference type="SAM" id="MobiDB-lite"/>
    </source>
</evidence>
<dbReference type="EMBL" id="JARBHB010000011">
    <property type="protein sequence ID" value="KAJ8872836.1"/>
    <property type="molecule type" value="Genomic_DNA"/>
</dbReference>
<keyword evidence="3" id="KW-1185">Reference proteome</keyword>
<protein>
    <submittedName>
        <fullName evidence="2">Uncharacterized protein</fullName>
    </submittedName>
</protein>